<proteinExistence type="predicted"/>
<accession>A0A9W4ML72</accession>
<evidence type="ECO:0000313" key="3">
    <source>
        <dbReference type="Proteomes" id="UP001153328"/>
    </source>
</evidence>
<reference evidence="2" key="1">
    <citation type="submission" date="2021-06" db="EMBL/GenBank/DDBJ databases">
        <authorList>
            <person name="Arsene-Ploetze F."/>
        </authorList>
    </citation>
    <scope>NUCLEOTIDE SEQUENCE</scope>
    <source>
        <strain evidence="2">SBRY1</strain>
    </source>
</reference>
<dbReference type="AlphaFoldDB" id="A0A9W4ML72"/>
<feature type="compositionally biased region" description="Low complexity" evidence="1">
    <location>
        <begin position="16"/>
        <end position="26"/>
    </location>
</feature>
<protein>
    <submittedName>
        <fullName evidence="2">Uncharacterized protein</fullName>
    </submittedName>
</protein>
<gene>
    <name evidence="2" type="ORF">SBRY_80295</name>
</gene>
<dbReference type="EMBL" id="CAJVAX010000022">
    <property type="protein sequence ID" value="CAG7657446.1"/>
    <property type="molecule type" value="Genomic_DNA"/>
</dbReference>
<keyword evidence="3" id="KW-1185">Reference proteome</keyword>
<name>A0A9W4ML72_9ACTN</name>
<sequence>MRRPAGRGPGPGGAGRHVPGAARPGACLRLVRPRARAAPGRRGAGRPGQAARQDRHPAGADRAVRPGAAGVANVRGPKQAARRPAGAGQGAGRGGQGAGRGGPPGGRGTQLPRRPVLGAAGRRPPAGGRAAAAACRPAGPARRPGGRQAAARGGERPGRPGHAGRLISPDRDTAAMRLSPAPA</sequence>
<feature type="compositionally biased region" description="Low complexity" evidence="1">
    <location>
        <begin position="75"/>
        <end position="86"/>
    </location>
</feature>
<feature type="compositionally biased region" description="Basic and acidic residues" evidence="1">
    <location>
        <begin position="52"/>
        <end position="64"/>
    </location>
</feature>
<feature type="compositionally biased region" description="Low complexity" evidence="1">
    <location>
        <begin position="36"/>
        <end position="51"/>
    </location>
</feature>
<evidence type="ECO:0000313" key="2">
    <source>
        <dbReference type="EMBL" id="CAG7657446.1"/>
    </source>
</evidence>
<feature type="compositionally biased region" description="Low complexity" evidence="1">
    <location>
        <begin position="109"/>
        <end position="152"/>
    </location>
</feature>
<dbReference type="Proteomes" id="UP001153328">
    <property type="component" value="Unassembled WGS sequence"/>
</dbReference>
<feature type="region of interest" description="Disordered" evidence="1">
    <location>
        <begin position="1"/>
        <end position="183"/>
    </location>
</feature>
<comment type="caution">
    <text evidence="2">The sequence shown here is derived from an EMBL/GenBank/DDBJ whole genome shotgun (WGS) entry which is preliminary data.</text>
</comment>
<evidence type="ECO:0000256" key="1">
    <source>
        <dbReference type="SAM" id="MobiDB-lite"/>
    </source>
</evidence>
<organism evidence="2 3">
    <name type="scientific">Actinacidiphila bryophytorum</name>
    <dbReference type="NCBI Taxonomy" id="1436133"/>
    <lineage>
        <taxon>Bacteria</taxon>
        <taxon>Bacillati</taxon>
        <taxon>Actinomycetota</taxon>
        <taxon>Actinomycetes</taxon>
        <taxon>Kitasatosporales</taxon>
        <taxon>Streptomycetaceae</taxon>
        <taxon>Actinacidiphila</taxon>
    </lineage>
</organism>
<feature type="compositionally biased region" description="Gly residues" evidence="1">
    <location>
        <begin position="87"/>
        <end position="108"/>
    </location>
</feature>